<keyword evidence="4 6" id="KW-0949">S-adenosyl-L-methionine</keyword>
<proteinExistence type="inferred from homology"/>
<keyword evidence="3 6" id="KW-0808">Transferase</keyword>
<dbReference type="PROSITE" id="PS51679">
    <property type="entry name" value="SAM_MT_C5"/>
    <property type="match status" value="1"/>
</dbReference>
<dbReference type="InterPro" id="IPR001525">
    <property type="entry name" value="C5_MeTfrase"/>
</dbReference>
<name>A0ABV5CLB6_9ACTN</name>
<evidence type="ECO:0000256" key="3">
    <source>
        <dbReference type="ARBA" id="ARBA00022679"/>
    </source>
</evidence>
<evidence type="ECO:0000256" key="6">
    <source>
        <dbReference type="PROSITE-ProRule" id="PRU01016"/>
    </source>
</evidence>
<organism evidence="7 8">
    <name type="scientific">Polymorphospora lycopeni</name>
    <dbReference type="NCBI Taxonomy" id="3140240"/>
    <lineage>
        <taxon>Bacteria</taxon>
        <taxon>Bacillati</taxon>
        <taxon>Actinomycetota</taxon>
        <taxon>Actinomycetes</taxon>
        <taxon>Micromonosporales</taxon>
        <taxon>Micromonosporaceae</taxon>
        <taxon>Polymorphospora</taxon>
    </lineage>
</organism>
<evidence type="ECO:0000313" key="8">
    <source>
        <dbReference type="Proteomes" id="UP001582793"/>
    </source>
</evidence>
<reference evidence="7 8" key="1">
    <citation type="submission" date="2024-04" db="EMBL/GenBank/DDBJ databases">
        <title>Polymorphospora sp. isolated from Baiyangdian Lake in Xiong'an New Area.</title>
        <authorList>
            <person name="Zhang X."/>
            <person name="Liu J."/>
        </authorList>
    </citation>
    <scope>NUCLEOTIDE SEQUENCE [LARGE SCALE GENOMIC DNA]</scope>
    <source>
        <strain evidence="7 8">2-325</strain>
    </source>
</reference>
<dbReference type="Pfam" id="PF00145">
    <property type="entry name" value="DNA_methylase"/>
    <property type="match status" value="2"/>
</dbReference>
<dbReference type="SUPFAM" id="SSF53335">
    <property type="entry name" value="S-adenosyl-L-methionine-dependent methyltransferases"/>
    <property type="match status" value="1"/>
</dbReference>
<feature type="active site" evidence="6">
    <location>
        <position position="69"/>
    </location>
</feature>
<dbReference type="GO" id="GO:0008168">
    <property type="term" value="F:methyltransferase activity"/>
    <property type="evidence" value="ECO:0007669"/>
    <property type="project" value="UniProtKB-KW"/>
</dbReference>
<dbReference type="RefSeq" id="WP_375733270.1">
    <property type="nucleotide sequence ID" value="NZ_JBCGDC010000011.1"/>
</dbReference>
<evidence type="ECO:0000256" key="4">
    <source>
        <dbReference type="ARBA" id="ARBA00022691"/>
    </source>
</evidence>
<dbReference type="EC" id="2.1.1.37" evidence="1"/>
<evidence type="ECO:0000256" key="1">
    <source>
        <dbReference type="ARBA" id="ARBA00011975"/>
    </source>
</evidence>
<dbReference type="GO" id="GO:0032259">
    <property type="term" value="P:methylation"/>
    <property type="evidence" value="ECO:0007669"/>
    <property type="project" value="UniProtKB-KW"/>
</dbReference>
<keyword evidence="5" id="KW-0680">Restriction system</keyword>
<accession>A0ABV5CLB6</accession>
<dbReference type="PANTHER" id="PTHR10629:SF52">
    <property type="entry name" value="DNA (CYTOSINE-5)-METHYLTRANSFERASE 1"/>
    <property type="match status" value="1"/>
</dbReference>
<comment type="caution">
    <text evidence="7">The sequence shown here is derived from an EMBL/GenBank/DDBJ whole genome shotgun (WGS) entry which is preliminary data.</text>
</comment>
<dbReference type="PANTHER" id="PTHR10629">
    <property type="entry name" value="CYTOSINE-SPECIFIC METHYLTRANSFERASE"/>
    <property type="match status" value="1"/>
</dbReference>
<evidence type="ECO:0000256" key="5">
    <source>
        <dbReference type="ARBA" id="ARBA00022747"/>
    </source>
</evidence>
<dbReference type="EMBL" id="JBCGDC010000011">
    <property type="protein sequence ID" value="MFB6392554.1"/>
    <property type="molecule type" value="Genomic_DNA"/>
</dbReference>
<dbReference type="PRINTS" id="PR00105">
    <property type="entry name" value="C5METTRFRASE"/>
</dbReference>
<dbReference type="Proteomes" id="UP001582793">
    <property type="component" value="Unassembled WGS sequence"/>
</dbReference>
<sequence length="378" mass="40696">MILDAYAGAGGWDQGARMLGLPTVGLEKWHDACITAVKAGHPRIRCDVATYPTAPFVGRVTGYIASPPCQAFSPAGKRAGEQDKERVHQLIDDYAAGGNDPGDGWADDRSHHAAQPVRWIRDLRPPWAALEQVPPVLDLWQHIGDVLRGWGYSVWTGILNAADYGVPQTRRRAILIASRVRPVFQPETTHEQNPPASALFGARFPWVSMAQALGWTGIDGPARTVCGARSPRWAYGQGSSYATGWTLETENRTETSAGRLPYRRSVDRPAPTVVSNAGRWELHAGERGNATVRSLDEPAATVLCSRPGNLTWKTKEASRQVGISEAAVLQSFPADYPWHGTKTSQFLQVANAVPPVLATAIVAAAAGVGASRQFGVAA</sequence>
<dbReference type="InterPro" id="IPR029063">
    <property type="entry name" value="SAM-dependent_MTases_sf"/>
</dbReference>
<keyword evidence="2 6" id="KW-0489">Methyltransferase</keyword>
<dbReference type="Gene3D" id="3.40.50.150">
    <property type="entry name" value="Vaccinia Virus protein VP39"/>
    <property type="match status" value="1"/>
</dbReference>
<keyword evidence="8" id="KW-1185">Reference proteome</keyword>
<dbReference type="InterPro" id="IPR050390">
    <property type="entry name" value="C5-Methyltransferase"/>
</dbReference>
<evidence type="ECO:0000256" key="2">
    <source>
        <dbReference type="ARBA" id="ARBA00022603"/>
    </source>
</evidence>
<evidence type="ECO:0000313" key="7">
    <source>
        <dbReference type="EMBL" id="MFB6392554.1"/>
    </source>
</evidence>
<gene>
    <name evidence="7" type="ORF">AAFH96_05480</name>
</gene>
<dbReference type="Gene3D" id="3.90.120.10">
    <property type="entry name" value="DNA Methylase, subunit A, domain 2"/>
    <property type="match status" value="1"/>
</dbReference>
<protein>
    <recommendedName>
        <fullName evidence="1">DNA (cytosine-5-)-methyltransferase</fullName>
        <ecNumber evidence="1">2.1.1.37</ecNumber>
    </recommendedName>
</protein>
<comment type="similarity">
    <text evidence="6">Belongs to the class I-like SAM-binding methyltransferase superfamily. C5-methyltransferase family.</text>
</comment>